<name>A0A4Q9MZ09_9APHY</name>
<evidence type="ECO:0000256" key="1">
    <source>
        <dbReference type="ARBA" id="ARBA00022574"/>
    </source>
</evidence>
<keyword evidence="1 3" id="KW-0853">WD repeat</keyword>
<dbReference type="InterPro" id="IPR050505">
    <property type="entry name" value="WDR55/POC1"/>
</dbReference>
<dbReference type="InterPro" id="IPR001680">
    <property type="entry name" value="WD40_rpt"/>
</dbReference>
<feature type="repeat" description="WD" evidence="3">
    <location>
        <begin position="559"/>
        <end position="588"/>
    </location>
</feature>
<evidence type="ECO:0000313" key="5">
    <source>
        <dbReference type="EMBL" id="TBU31821.1"/>
    </source>
</evidence>
<dbReference type="OrthoDB" id="2748152at2759"/>
<evidence type="ECO:0000256" key="3">
    <source>
        <dbReference type="PROSITE-ProRule" id="PRU00221"/>
    </source>
</evidence>
<dbReference type="SUPFAM" id="SSF50978">
    <property type="entry name" value="WD40 repeat-like"/>
    <property type="match status" value="1"/>
</dbReference>
<dbReference type="InterPro" id="IPR020472">
    <property type="entry name" value="WD40_PAC1"/>
</dbReference>
<feature type="repeat" description="WD" evidence="3">
    <location>
        <begin position="673"/>
        <end position="703"/>
    </location>
</feature>
<feature type="signal peptide" evidence="4">
    <location>
        <begin position="1"/>
        <end position="25"/>
    </location>
</feature>
<protein>
    <submittedName>
        <fullName evidence="5">WD40-repeat-containing domain protein</fullName>
    </submittedName>
</protein>
<feature type="chain" id="PRO_5020876316" evidence="4">
    <location>
        <begin position="26"/>
        <end position="713"/>
    </location>
</feature>
<dbReference type="PROSITE" id="PS50294">
    <property type="entry name" value="WD_REPEATS_REGION"/>
    <property type="match status" value="4"/>
</dbReference>
<feature type="repeat" description="WD" evidence="3">
    <location>
        <begin position="589"/>
        <end position="630"/>
    </location>
</feature>
<reference evidence="5" key="1">
    <citation type="submission" date="2019-01" db="EMBL/GenBank/DDBJ databases">
        <title>Draft genome sequences of three monokaryotic isolates of the white-rot basidiomycete fungus Dichomitus squalens.</title>
        <authorList>
            <consortium name="DOE Joint Genome Institute"/>
            <person name="Lopez S.C."/>
            <person name="Andreopoulos B."/>
            <person name="Pangilinan J."/>
            <person name="Lipzen A."/>
            <person name="Riley R."/>
            <person name="Ahrendt S."/>
            <person name="Ng V."/>
            <person name="Barry K."/>
            <person name="Daum C."/>
            <person name="Grigoriev I.V."/>
            <person name="Hilden K.S."/>
            <person name="Makela M.R."/>
            <person name="de Vries R.P."/>
        </authorList>
    </citation>
    <scope>NUCLEOTIDE SEQUENCE [LARGE SCALE GENOMIC DNA]</scope>
    <source>
        <strain evidence="5">OM18370.1</strain>
    </source>
</reference>
<keyword evidence="2" id="KW-0677">Repeat</keyword>
<dbReference type="Proteomes" id="UP000292957">
    <property type="component" value="Unassembled WGS sequence"/>
</dbReference>
<dbReference type="SMART" id="SM00320">
    <property type="entry name" value="WD40"/>
    <property type="match status" value="8"/>
</dbReference>
<gene>
    <name evidence="5" type="ORF">BD311DRAFT_715860</name>
</gene>
<feature type="repeat" description="WD" evidence="3">
    <location>
        <begin position="631"/>
        <end position="672"/>
    </location>
</feature>
<dbReference type="InterPro" id="IPR015943">
    <property type="entry name" value="WD40/YVTN_repeat-like_dom_sf"/>
</dbReference>
<sequence length="713" mass="79200">MSFLPHTFLHTRLAMSLVLPWEVIERVIDHCSDDVRTLKSFSLTCHQLTPRSVSTLFAHVGLRVESRDQVLKLCDFLQGKPRLRSLVRSITVSPAHFAASLLYLLPNLSDVAIISRESTLRRSGSNQATNEREGYTPVILHSSSLNCYHRLGTHIRHLRLFHLAFPTYLAFSRVLVAFVNIRELICGHIAVRSNVTTAPLDLVNERLRGRLQLRSLTMDSGVDDAIVAFLSELTQTLVGDLVLAMEPAQLESFSRPWDWTRLQSLTLKFTFETEAVQGISAFLKGFHPPNLQEVTGHLCSVEGGLREIKRFQKDRSKLDACMELENTLLRFPQPRLLVSFASHRYCRKQLWTRELEDRFPILHNRNALVVDSGPSIAVGHEKAVTSFVYSADSTCIATGSLDSTIIIWSFEGLVLQEWAAHTGSVLSLAFSPNSRYLASVGSNSLNFVVWDLGRGAHKLATVEGHAESIECCVWSPDGTTIASGSWDATVRLWDAGTFQLRHSLKLHSAERIWDIRFSPDGRWLASRGGQGSYTWNVASGAMRKTLQERAEGRLAAGVFNPESTRLAEVSRSGAVHIWDVQTGRRLFAFKEHTDAVVDATFSPDGRLVLSASKDKTLRLWDVTGGVMILSLKGHTGRVTAACFSPCGEYVASASLDKTVRLWRTGNGSCVATFSEHESGVTHIAFALNGRTLSSGDSDGTVFIRRMSDVLRDE</sequence>
<evidence type="ECO:0000256" key="2">
    <source>
        <dbReference type="ARBA" id="ARBA00022737"/>
    </source>
</evidence>
<organism evidence="5">
    <name type="scientific">Dichomitus squalens</name>
    <dbReference type="NCBI Taxonomy" id="114155"/>
    <lineage>
        <taxon>Eukaryota</taxon>
        <taxon>Fungi</taxon>
        <taxon>Dikarya</taxon>
        <taxon>Basidiomycota</taxon>
        <taxon>Agaricomycotina</taxon>
        <taxon>Agaricomycetes</taxon>
        <taxon>Polyporales</taxon>
        <taxon>Polyporaceae</taxon>
        <taxon>Dichomitus</taxon>
    </lineage>
</organism>
<dbReference type="PROSITE" id="PS50082">
    <property type="entry name" value="WD_REPEATS_2"/>
    <property type="match status" value="6"/>
</dbReference>
<dbReference type="InterPro" id="IPR019775">
    <property type="entry name" value="WD40_repeat_CS"/>
</dbReference>
<feature type="repeat" description="WD" evidence="3">
    <location>
        <begin position="377"/>
        <end position="411"/>
    </location>
</feature>
<accession>A0A4Q9MZ09</accession>
<dbReference type="AlphaFoldDB" id="A0A4Q9MZ09"/>
<evidence type="ECO:0000256" key="4">
    <source>
        <dbReference type="SAM" id="SignalP"/>
    </source>
</evidence>
<dbReference type="EMBL" id="ML143397">
    <property type="protein sequence ID" value="TBU31821.1"/>
    <property type="molecule type" value="Genomic_DNA"/>
</dbReference>
<proteinExistence type="predicted"/>
<dbReference type="PANTHER" id="PTHR44019:SF8">
    <property type="entry name" value="POC1 CENTRIOLAR PROTEIN HOMOLOG"/>
    <property type="match status" value="1"/>
</dbReference>
<dbReference type="InterPro" id="IPR036322">
    <property type="entry name" value="WD40_repeat_dom_sf"/>
</dbReference>
<dbReference type="CDD" id="cd00200">
    <property type="entry name" value="WD40"/>
    <property type="match status" value="1"/>
</dbReference>
<feature type="repeat" description="WD" evidence="3">
    <location>
        <begin position="462"/>
        <end position="503"/>
    </location>
</feature>
<keyword evidence="4" id="KW-0732">Signal</keyword>
<dbReference type="PRINTS" id="PR00320">
    <property type="entry name" value="GPROTEINBRPT"/>
</dbReference>
<dbReference type="PANTHER" id="PTHR44019">
    <property type="entry name" value="WD REPEAT-CONTAINING PROTEIN 55"/>
    <property type="match status" value="1"/>
</dbReference>
<dbReference type="Gene3D" id="2.130.10.10">
    <property type="entry name" value="YVTN repeat-like/Quinoprotein amine dehydrogenase"/>
    <property type="match status" value="2"/>
</dbReference>
<dbReference type="PROSITE" id="PS00678">
    <property type="entry name" value="WD_REPEATS_1"/>
    <property type="match status" value="1"/>
</dbReference>
<dbReference type="Pfam" id="PF00400">
    <property type="entry name" value="WD40"/>
    <property type="match status" value="7"/>
</dbReference>